<keyword evidence="6 11" id="KW-0547">Nucleotide-binding</keyword>
<evidence type="ECO:0000256" key="3">
    <source>
        <dbReference type="ARBA" id="ARBA00022527"/>
    </source>
</evidence>
<dbReference type="PIRSF" id="PIRSF000641">
    <property type="entry name" value="SRK"/>
    <property type="match status" value="1"/>
</dbReference>
<feature type="domain" description="Protein kinase" evidence="14">
    <location>
        <begin position="451"/>
        <end position="697"/>
    </location>
</feature>
<keyword evidence="5" id="KW-0732">Signal</keyword>
<accession>A0A565BZY4</accession>
<comment type="similarity">
    <text evidence="11">Belongs to the protein kinase superfamily. Ser/Thr protein kinase family.</text>
</comment>
<comment type="catalytic activity">
    <reaction evidence="11">
        <text>L-threonyl-[protein] + ATP = O-phospho-L-threonyl-[protein] + ADP + H(+)</text>
        <dbReference type="Rhea" id="RHEA:46608"/>
        <dbReference type="Rhea" id="RHEA-COMP:11060"/>
        <dbReference type="Rhea" id="RHEA-COMP:11605"/>
        <dbReference type="ChEBI" id="CHEBI:15378"/>
        <dbReference type="ChEBI" id="CHEBI:30013"/>
        <dbReference type="ChEBI" id="CHEBI:30616"/>
        <dbReference type="ChEBI" id="CHEBI:61977"/>
        <dbReference type="ChEBI" id="CHEBI:456216"/>
        <dbReference type="EC" id="2.7.11.1"/>
    </reaction>
</comment>
<dbReference type="InterPro" id="IPR001480">
    <property type="entry name" value="Bulb-type_lectin_dom"/>
</dbReference>
<dbReference type="OrthoDB" id="1090584at2759"/>
<dbReference type="Gene3D" id="3.30.200.20">
    <property type="entry name" value="Phosphorylase Kinase, domain 1"/>
    <property type="match status" value="1"/>
</dbReference>
<dbReference type="SUPFAM" id="SSF51110">
    <property type="entry name" value="alpha-D-mannose-specific plant lectins"/>
    <property type="match status" value="1"/>
</dbReference>
<dbReference type="EMBL" id="CABITT030000006">
    <property type="protein sequence ID" value="VVB06958.1"/>
    <property type="molecule type" value="Genomic_DNA"/>
</dbReference>
<dbReference type="InterPro" id="IPR000858">
    <property type="entry name" value="S_locus_glycoprot_dom"/>
</dbReference>
<evidence type="ECO:0000313" key="18">
    <source>
        <dbReference type="Proteomes" id="UP000489600"/>
    </source>
</evidence>
<dbReference type="GO" id="GO:0106310">
    <property type="term" value="F:protein serine kinase activity"/>
    <property type="evidence" value="ECO:0007669"/>
    <property type="project" value="RHEA"/>
</dbReference>
<feature type="domain" description="Apple" evidence="16">
    <location>
        <begin position="282"/>
        <end position="366"/>
    </location>
</feature>
<dbReference type="PANTHER" id="PTHR27002:SF616">
    <property type="entry name" value="RECEPTOR-LIKE SERINE_THREONINE-PROTEIN KINASE"/>
    <property type="match status" value="1"/>
</dbReference>
<dbReference type="SUPFAM" id="SSF56112">
    <property type="entry name" value="Protein kinase-like (PK-like)"/>
    <property type="match status" value="1"/>
</dbReference>
<comment type="caution">
    <text evidence="17">The sequence shown here is derived from an EMBL/GenBank/DDBJ whole genome shotgun (WGS) entry which is preliminary data.</text>
</comment>
<name>A0A565BZY4_9BRAS</name>
<dbReference type="GO" id="GO:0005524">
    <property type="term" value="F:ATP binding"/>
    <property type="evidence" value="ECO:0007669"/>
    <property type="project" value="UniProtKB-UniRule"/>
</dbReference>
<dbReference type="Pfam" id="PF00954">
    <property type="entry name" value="S_locus_glycop"/>
    <property type="match status" value="1"/>
</dbReference>
<keyword evidence="4 11" id="KW-0808">Transferase</keyword>
<dbReference type="Pfam" id="PF07714">
    <property type="entry name" value="PK_Tyr_Ser-Thr"/>
    <property type="match status" value="1"/>
</dbReference>
<keyword evidence="3 11" id="KW-0723">Serine/threonine-protein kinase</keyword>
<dbReference type="Pfam" id="PF00069">
    <property type="entry name" value="Pkinase"/>
    <property type="match status" value="1"/>
</dbReference>
<dbReference type="Gene3D" id="1.10.510.10">
    <property type="entry name" value="Transferase(Phosphotransferase) domain 1"/>
    <property type="match status" value="1"/>
</dbReference>
<keyword evidence="13" id="KW-0472">Membrane</keyword>
<evidence type="ECO:0000256" key="5">
    <source>
        <dbReference type="ARBA" id="ARBA00022729"/>
    </source>
</evidence>
<gene>
    <name evidence="17" type="ORF">ANE_LOCUS17402</name>
</gene>
<evidence type="ECO:0000259" key="16">
    <source>
        <dbReference type="PROSITE" id="PS50948"/>
    </source>
</evidence>
<evidence type="ECO:0000256" key="6">
    <source>
        <dbReference type="ARBA" id="ARBA00022741"/>
    </source>
</evidence>
<dbReference type="Pfam" id="PF01453">
    <property type="entry name" value="B_lectin"/>
    <property type="match status" value="1"/>
</dbReference>
<dbReference type="InterPro" id="IPR011009">
    <property type="entry name" value="Kinase-like_dom_sf"/>
</dbReference>
<dbReference type="PANTHER" id="PTHR27002">
    <property type="entry name" value="RECEPTOR-LIKE SERINE/THREONINE-PROTEIN KINASE SD1-8"/>
    <property type="match status" value="1"/>
</dbReference>
<keyword evidence="10" id="KW-0325">Glycoprotein</keyword>
<evidence type="ECO:0000313" key="17">
    <source>
        <dbReference type="EMBL" id="VVB06958.1"/>
    </source>
</evidence>
<keyword evidence="9" id="KW-1015">Disulfide bond</keyword>
<dbReference type="GO" id="GO:0005886">
    <property type="term" value="C:plasma membrane"/>
    <property type="evidence" value="ECO:0007669"/>
    <property type="project" value="UniProtKB-SubCell"/>
</dbReference>
<dbReference type="InterPro" id="IPR024171">
    <property type="entry name" value="SRK-like_kinase"/>
</dbReference>
<evidence type="ECO:0000259" key="14">
    <source>
        <dbReference type="PROSITE" id="PS50011"/>
    </source>
</evidence>
<dbReference type="SMART" id="SM00473">
    <property type="entry name" value="PAN_AP"/>
    <property type="match status" value="1"/>
</dbReference>
<comment type="subcellular location">
    <subcellularLocation>
        <location evidence="1">Cell membrane</location>
        <topology evidence="1">Single-pass type I membrane protein</topology>
    </subcellularLocation>
</comment>
<keyword evidence="8 11" id="KW-0067">ATP-binding</keyword>
<dbReference type="PROSITE" id="PS50927">
    <property type="entry name" value="BULB_LECTIN"/>
    <property type="match status" value="1"/>
</dbReference>
<evidence type="ECO:0000256" key="12">
    <source>
        <dbReference type="PROSITE-ProRule" id="PRU10141"/>
    </source>
</evidence>
<keyword evidence="13" id="KW-0812">Transmembrane</keyword>
<evidence type="ECO:0000256" key="11">
    <source>
        <dbReference type="PIRNR" id="PIRNR000641"/>
    </source>
</evidence>
<keyword evidence="7 11" id="KW-0418">Kinase</keyword>
<evidence type="ECO:0000256" key="9">
    <source>
        <dbReference type="ARBA" id="ARBA00023157"/>
    </source>
</evidence>
<protein>
    <recommendedName>
        <fullName evidence="11">Receptor-like serine/threonine-protein kinase</fullName>
        <ecNumber evidence="11">2.7.11.1</ecNumber>
    </recommendedName>
</protein>
<feature type="transmembrane region" description="Helical" evidence="13">
    <location>
        <begin position="385"/>
        <end position="409"/>
    </location>
</feature>
<keyword evidence="2" id="KW-1003">Cell membrane</keyword>
<keyword evidence="18" id="KW-1185">Reference proteome</keyword>
<dbReference type="InterPro" id="IPR003609">
    <property type="entry name" value="Pan_app"/>
</dbReference>
<feature type="domain" description="Bulb-type lectin" evidence="15">
    <location>
        <begin position="1"/>
        <end position="102"/>
    </location>
</feature>
<dbReference type="PROSITE" id="PS50948">
    <property type="entry name" value="PAN"/>
    <property type="match status" value="1"/>
</dbReference>
<comment type="catalytic activity">
    <reaction evidence="11">
        <text>L-seryl-[protein] + ATP = O-phospho-L-seryl-[protein] + ADP + H(+)</text>
        <dbReference type="Rhea" id="RHEA:17989"/>
        <dbReference type="Rhea" id="RHEA-COMP:9863"/>
        <dbReference type="Rhea" id="RHEA-COMP:11604"/>
        <dbReference type="ChEBI" id="CHEBI:15378"/>
        <dbReference type="ChEBI" id="CHEBI:29999"/>
        <dbReference type="ChEBI" id="CHEBI:30616"/>
        <dbReference type="ChEBI" id="CHEBI:83421"/>
        <dbReference type="ChEBI" id="CHEBI:456216"/>
        <dbReference type="EC" id="2.7.11.1"/>
    </reaction>
</comment>
<dbReference type="PROSITE" id="PS00107">
    <property type="entry name" value="PROTEIN_KINASE_ATP"/>
    <property type="match status" value="1"/>
</dbReference>
<sequence length="742" mass="83858">MSPNKAFEMGLFQASKSGWFLGIWLKEDPSKISLWVANRDLPLKTATVKLICSQENRLLLMGEGNATFSWNMSGMGIKAELMDNGNLVMRDSDKRTTWESFAFPTDTLLPEMNLSIDGTTRVLDSWTSQEDPRKGQFSLGIALHGNEIYEIFVQSSSSDSKSKYGNDVWDGKRFGDMPVILQESQDSFTMKKQKQYTRLTLSSRGYYQIFTWIPRDARWDLAWSVNNSCYLSPCGAYSYCLTDTPPNQDPFCKCVQDFIPVAKGNALPGQGACTRRTNTFNCTGDVFVKMQNMRLPLTLEYSSDESELAFDLQGCEERCRENCDCTAFAFVKTGARIGHCVTWIGVLNDLRKYKIGGHDLYFKLAANDSDVAVATKKPPGGLKAWIIGILVAGGVIVSIALCVFFCLWWKQKKRNQQEAPTETEILMNEITPEDRFEFMDLSTIVEATDNFSSSNELGRGGFGTVYKGILPRGREVAVKRLSTLSSQGLDEFRNEVTTILNVLHRNLVRLVGCCCEGTEKLLVYEYLENSSLNRYIFDELRSSLLNWQNRCQHDRQDFDFGMAAMMERGQTHAQTERVVGTYGYMSEEYALHNVYSEKSDVFSFGVLLLEIITGKRNGDHCRSNPGESLLGLAWKMWNEGEGLDLVDSQFVDSTLVENEVLRCIQIGLWCVQDRVEDRPTMDLVIVMLRSTDEIPRFNEPKYYYARRLGGEIASTSSSLPRETSSVLTSSYNQITLSVLDAR</sequence>
<evidence type="ECO:0000256" key="10">
    <source>
        <dbReference type="ARBA" id="ARBA00023180"/>
    </source>
</evidence>
<evidence type="ECO:0000256" key="7">
    <source>
        <dbReference type="ARBA" id="ARBA00022777"/>
    </source>
</evidence>
<dbReference type="InterPro" id="IPR000719">
    <property type="entry name" value="Prot_kinase_dom"/>
</dbReference>
<evidence type="ECO:0000256" key="13">
    <source>
        <dbReference type="SAM" id="Phobius"/>
    </source>
</evidence>
<dbReference type="PROSITE" id="PS50011">
    <property type="entry name" value="PROTEIN_KINASE_DOM"/>
    <property type="match status" value="1"/>
</dbReference>
<dbReference type="Gene3D" id="2.90.10.10">
    <property type="entry name" value="Bulb-type lectin domain"/>
    <property type="match status" value="1"/>
</dbReference>
<proteinExistence type="inferred from homology"/>
<dbReference type="InterPro" id="IPR036426">
    <property type="entry name" value="Bulb-type_lectin_dom_sf"/>
</dbReference>
<evidence type="ECO:0000256" key="8">
    <source>
        <dbReference type="ARBA" id="ARBA00022840"/>
    </source>
</evidence>
<keyword evidence="13" id="KW-1133">Transmembrane helix</keyword>
<dbReference type="InterPro" id="IPR001245">
    <property type="entry name" value="Ser-Thr/Tyr_kinase_cat_dom"/>
</dbReference>
<dbReference type="FunFam" id="3.30.200.20:FF:001238">
    <property type="entry name" value="Os08g0179000 protein"/>
    <property type="match status" value="1"/>
</dbReference>
<evidence type="ECO:0000256" key="1">
    <source>
        <dbReference type="ARBA" id="ARBA00004251"/>
    </source>
</evidence>
<feature type="binding site" evidence="12">
    <location>
        <position position="479"/>
    </location>
    <ligand>
        <name>ATP</name>
        <dbReference type="ChEBI" id="CHEBI:30616"/>
    </ligand>
</feature>
<dbReference type="AlphaFoldDB" id="A0A565BZY4"/>
<dbReference type="GO" id="GO:0004674">
    <property type="term" value="F:protein serine/threonine kinase activity"/>
    <property type="evidence" value="ECO:0007669"/>
    <property type="project" value="UniProtKB-KW"/>
</dbReference>
<dbReference type="EC" id="2.7.11.1" evidence="11"/>
<organism evidence="17 18">
    <name type="scientific">Arabis nemorensis</name>
    <dbReference type="NCBI Taxonomy" id="586526"/>
    <lineage>
        <taxon>Eukaryota</taxon>
        <taxon>Viridiplantae</taxon>
        <taxon>Streptophyta</taxon>
        <taxon>Embryophyta</taxon>
        <taxon>Tracheophyta</taxon>
        <taxon>Spermatophyta</taxon>
        <taxon>Magnoliopsida</taxon>
        <taxon>eudicotyledons</taxon>
        <taxon>Gunneridae</taxon>
        <taxon>Pentapetalae</taxon>
        <taxon>rosids</taxon>
        <taxon>malvids</taxon>
        <taxon>Brassicales</taxon>
        <taxon>Brassicaceae</taxon>
        <taxon>Arabideae</taxon>
        <taxon>Arabis</taxon>
    </lineage>
</organism>
<dbReference type="Proteomes" id="UP000489600">
    <property type="component" value="Unassembled WGS sequence"/>
</dbReference>
<evidence type="ECO:0000259" key="15">
    <source>
        <dbReference type="PROSITE" id="PS50927"/>
    </source>
</evidence>
<reference evidence="17" key="1">
    <citation type="submission" date="2019-07" db="EMBL/GenBank/DDBJ databases">
        <authorList>
            <person name="Dittberner H."/>
        </authorList>
    </citation>
    <scope>NUCLEOTIDE SEQUENCE [LARGE SCALE GENOMIC DNA]</scope>
</reference>
<dbReference type="SMART" id="SM00108">
    <property type="entry name" value="B_lectin"/>
    <property type="match status" value="1"/>
</dbReference>
<dbReference type="Pfam" id="PF08276">
    <property type="entry name" value="PAN_2"/>
    <property type="match status" value="1"/>
</dbReference>
<evidence type="ECO:0000256" key="4">
    <source>
        <dbReference type="ARBA" id="ARBA00022679"/>
    </source>
</evidence>
<dbReference type="CDD" id="cd01098">
    <property type="entry name" value="PAN_AP_plant"/>
    <property type="match status" value="1"/>
</dbReference>
<evidence type="ECO:0000256" key="2">
    <source>
        <dbReference type="ARBA" id="ARBA00022475"/>
    </source>
</evidence>
<dbReference type="InterPro" id="IPR017441">
    <property type="entry name" value="Protein_kinase_ATP_BS"/>
</dbReference>
<dbReference type="GO" id="GO:0048544">
    <property type="term" value="P:recognition of pollen"/>
    <property type="evidence" value="ECO:0007669"/>
    <property type="project" value="InterPro"/>
</dbReference>